<feature type="compositionally biased region" description="Low complexity" evidence="1">
    <location>
        <begin position="337"/>
        <end position="357"/>
    </location>
</feature>
<feature type="region of interest" description="Disordered" evidence="1">
    <location>
        <begin position="1334"/>
        <end position="1363"/>
    </location>
</feature>
<feature type="compositionally biased region" description="Low complexity" evidence="1">
    <location>
        <begin position="662"/>
        <end position="672"/>
    </location>
</feature>
<feature type="region of interest" description="Disordered" evidence="1">
    <location>
        <begin position="1085"/>
        <end position="1277"/>
    </location>
</feature>
<feature type="region of interest" description="Disordered" evidence="1">
    <location>
        <begin position="1933"/>
        <end position="2145"/>
    </location>
</feature>
<feature type="compositionally biased region" description="Polar residues" evidence="1">
    <location>
        <begin position="1638"/>
        <end position="1669"/>
    </location>
</feature>
<feature type="compositionally biased region" description="Polar residues" evidence="1">
    <location>
        <begin position="18"/>
        <end position="41"/>
    </location>
</feature>
<feature type="compositionally biased region" description="Polar residues" evidence="1">
    <location>
        <begin position="2045"/>
        <end position="2076"/>
    </location>
</feature>
<feature type="region of interest" description="Disordered" evidence="1">
    <location>
        <begin position="1752"/>
        <end position="1834"/>
    </location>
</feature>
<feature type="compositionally biased region" description="Low complexity" evidence="1">
    <location>
        <begin position="1194"/>
        <end position="1214"/>
    </location>
</feature>
<proteinExistence type="predicted"/>
<feature type="compositionally biased region" description="Low complexity" evidence="1">
    <location>
        <begin position="771"/>
        <end position="786"/>
    </location>
</feature>
<feature type="region of interest" description="Disordered" evidence="1">
    <location>
        <begin position="235"/>
        <end position="567"/>
    </location>
</feature>
<evidence type="ECO:0008006" key="4">
    <source>
        <dbReference type="Google" id="ProtNLM"/>
    </source>
</evidence>
<feature type="compositionally biased region" description="Low complexity" evidence="1">
    <location>
        <begin position="1592"/>
        <end position="1609"/>
    </location>
</feature>
<feature type="region of interest" description="Disordered" evidence="1">
    <location>
        <begin position="579"/>
        <end position="630"/>
    </location>
</feature>
<feature type="compositionally biased region" description="Polar residues" evidence="1">
    <location>
        <begin position="787"/>
        <end position="807"/>
    </location>
</feature>
<feature type="compositionally biased region" description="Polar residues" evidence="1">
    <location>
        <begin position="1942"/>
        <end position="1986"/>
    </location>
</feature>
<feature type="compositionally biased region" description="Low complexity" evidence="1">
    <location>
        <begin position="744"/>
        <end position="763"/>
    </location>
</feature>
<feature type="compositionally biased region" description="Polar residues" evidence="1">
    <location>
        <begin position="984"/>
        <end position="1034"/>
    </location>
</feature>
<feature type="compositionally biased region" description="Low complexity" evidence="1">
    <location>
        <begin position="808"/>
        <end position="822"/>
    </location>
</feature>
<feature type="compositionally biased region" description="Polar residues" evidence="1">
    <location>
        <begin position="235"/>
        <end position="248"/>
    </location>
</feature>
<feature type="compositionally biased region" description="Low complexity" evidence="1">
    <location>
        <begin position="1334"/>
        <end position="1345"/>
    </location>
</feature>
<comment type="caution">
    <text evidence="2">The sequence shown here is derived from an EMBL/GenBank/DDBJ whole genome shotgun (WGS) entry which is preliminary data.</text>
</comment>
<evidence type="ECO:0000313" key="3">
    <source>
        <dbReference type="Proteomes" id="UP001174136"/>
    </source>
</evidence>
<accession>A0AA47NM49</accession>
<feature type="compositionally biased region" description="Polar residues" evidence="1">
    <location>
        <begin position="362"/>
        <end position="374"/>
    </location>
</feature>
<evidence type="ECO:0000256" key="1">
    <source>
        <dbReference type="SAM" id="MobiDB-lite"/>
    </source>
</evidence>
<feature type="region of interest" description="Disordered" evidence="1">
    <location>
        <begin position="1289"/>
        <end position="1313"/>
    </location>
</feature>
<dbReference type="EMBL" id="JAOPHQ010006543">
    <property type="protein sequence ID" value="KAK0131476.1"/>
    <property type="molecule type" value="Genomic_DNA"/>
</dbReference>
<feature type="region of interest" description="Disordered" evidence="1">
    <location>
        <begin position="2162"/>
        <end position="2239"/>
    </location>
</feature>
<feature type="compositionally biased region" description="Polar residues" evidence="1">
    <location>
        <begin position="1519"/>
        <end position="1579"/>
    </location>
</feature>
<feature type="compositionally biased region" description="Low complexity" evidence="1">
    <location>
        <begin position="378"/>
        <end position="387"/>
    </location>
</feature>
<feature type="compositionally biased region" description="Low complexity" evidence="1">
    <location>
        <begin position="1617"/>
        <end position="1637"/>
    </location>
</feature>
<feature type="region of interest" description="Disordered" evidence="1">
    <location>
        <begin position="662"/>
        <end position="1052"/>
    </location>
</feature>
<feature type="compositionally biased region" description="Low complexity" evidence="1">
    <location>
        <begin position="452"/>
        <end position="466"/>
    </location>
</feature>
<feature type="region of interest" description="Disordered" evidence="1">
    <location>
        <begin position="1377"/>
        <end position="1405"/>
    </location>
</feature>
<sequence>MSPGLTATEGGSGEGTTDMFSKTYTVTPTPSLASAEELSTMSPKTVVDVSDQTVMSSTSVLSDITKTSSITSPSTLGSPRPSIDSSYEILDYGDNKEPIMVESSPSFSGPSAELDKAAVSTSTDKEDKGDLASTLSTDESLIASTTISSIFSTEIPMTTASDEKNDSLKFTVTAPSSLYSTEKPAFTPEMLESVSKDQTSIAAEASLIRATTEEGSGELTSDVSTKETVTVLATSTFTSSTEKPSVTTESHETTDNSRTTSPASSLYSTERPTLISSESQHSFTTSQSETYTVTEDSSILLSTHAESSGDKTSAGFTQETVTSSSEFSTEEPEKEPAAVTISATSASSSFTSEKATAIPTEQLETSSELTSTNKDSSGDQTSGTSDSVASTASSLFSTEKPTMLPSEVEESAVTVQTEKSSVSPITEKTDMSPGLTATEEVGSGDATPDMFSQTSPVTPTSSQASTGELSTLLSKSVVDVSDQTVMSSTSVVSDVTKTSPITSPPRLGSPEPSTDSGYEILDYGVSKEPVLVESSPSFSGPSTEPDKAAVSTSTDKEDSGNLASTLFTDESLIVSTTMSSMFSTEKPVTTASDETTDSLKSTVTAPSSLYSTEKPAFTTETQESVSKDQTSIAAEAISTLTTTEEGSGGLVFDVSTKEPVSVSASSTSMFSTEKPSVTPESHVTDSSMTTPSPASSLYSTERPTSISSESQHSFTTSKSETYSVTPEASSVLLSTLEEGSVDQSSDVSTQETVTVTSSSMFSTEKPEKEAAAVTISTTSASSSYSTEKGTAISTEQPEQTSKDTSQGSETLASTASSLFSTEKPTMLPSEVEESAVTVQTEKSSVSPITEKTDMSPGLTATEEVGSGDATPDMFSQTTPVTPASSQASTGELSTVLSKTVVDVSDQTVMSSTSVVSDVTKTSSITSPPRLGSPEPSTDSGYEILDYGVSKEPVLVESSPSFSGPSTEPDKAAVSTSTDKEDSGNLASTLFTDESLIVSTTMSSMFSTEKPVTTASDETTDSLKSTATAPSSLYSTEKPAFTTETQESVSKDQTSIAAAAISTLPTTEEGSGGLVFDVSTKEPVSVSASSTSMFSTEKPSVTPESHVTDSSMTTPSPASSLYSTERPTSISSESQHSFTTSKSETYSVTPEASSVLLSTLEEGSGNQSSDISTQETVTVTSSSMFSTEEPEKEAAAVTISTTSASSSYSTEKATAISTEKPEQTSKDTSQGSETLASTASSLFSTEKPTMLPSEVEESAVTVQTEKSSVSPITEKMDMSPVLTAIEEVGSGDATPDMFSQTSPVTPTSSQASTGELSTVFSKTVVDVSEQIAMSSTSVVSDVTKTSPITSPPHLGSPTQSTDSGYEILDYGVSKEPVLVESSPSFSGPSTELDRAAVSTSTDKEDSGDLAATLFTDESLIVSTITSSMFSTEKPLTTASDETIHSLTSTVTAPSSLYSTEKPAFTIETQESVSKDQTSIAAEAISTLTTTEEGSGGLMFDVSTKEPVSVSASSTSMFSTEKPSVTPESHVTDSSRTTPSPASSLYSTERPTSISSESQHSFTTSKSETYSVTPEASSVLLSTLEEGSGDRSSDVSTQETVTVTSSSMFSTEEPEKEAAAVTISTTSASSSYSTEKATAISTEQPEQTSKDTSQGSETVASTASSLFSTEKPTMLPSEVEESAVTVQTEKSSVSPITEKTDMSPGLTATEEVGSGDATPDMFSQTTPVTPTSSQASTGELSTVLSKTVVDVSDQTVMSSTSVVSDVTKTSSITSPPRLGSPEPSTDSGYEILDYGVSKEPVLVESSPSFSGPSTEPDKAAVSTSTDKEDSGDLASTLFTDESLIVSTTMFSMFSTEKPVTTASDETIHSLTSTVTAPSSLYSTEKPAFTIETQESVSKDQTSIAAEAISTLTTTEEGSGGLMFDVSTKEPVSVSASSTSMFSTEKPSVTPESHVTDSSRTTPSPASSLFTTSKSETYSVTPEASSVLLSTLEEGSGDRSSDVSTQETVTVTSSSMFSTEEPEKEAAAVTISTTSASSSYSTEKATAISTEQPEQTSKDTSQGSETVASTASSLFSTEKPTMLPSEVEESAVTVQTEKSSVSPITEKTDMSPGLTATEEVGSGDATPDMFSQTTPVTPTSSQASTGELSTVLSKTVVDVSDQTVMSSTSVVSDVTKTSSITSPPRLGSPEPSTDSGYEILDYGVSKEPVLVESSPSFSGPSTEPDKAAVSTSTDKEDSGDLASTLFTDESLIVSTTMFSMFSTEKPVTTASDETTDSLKSTATAPSSLYSTEKPAFTIETQESVSKDQTSIAAEAISTLTTTEEGSGGLMFDVSTKEPVSVSATSTSMFSTEKPSVTPESHLHNKHIRDLLCYTRS</sequence>
<dbReference type="Proteomes" id="UP001174136">
    <property type="component" value="Unassembled WGS sequence"/>
</dbReference>
<feature type="compositionally biased region" description="Low complexity" evidence="1">
    <location>
        <begin position="1721"/>
        <end position="1735"/>
    </location>
</feature>
<feature type="compositionally biased region" description="Low complexity" evidence="1">
    <location>
        <begin position="1231"/>
        <end position="1245"/>
    </location>
</feature>
<protein>
    <recommendedName>
        <fullName evidence="4">Versican core protein</fullName>
    </recommendedName>
</protein>
<reference evidence="2" key="1">
    <citation type="journal article" date="2023" name="Front. Mar. Sci.">
        <title>A new Merluccius polli reference genome to investigate the effects of global change in West African waters.</title>
        <authorList>
            <person name="Mateo J.L."/>
            <person name="Blanco-Fernandez C."/>
            <person name="Garcia-Vazquez E."/>
            <person name="Machado-Schiaffino G."/>
        </authorList>
    </citation>
    <scope>NUCLEOTIDE SEQUENCE</scope>
    <source>
        <strain evidence="2">C29</strain>
        <tissue evidence="2">Fin</tissue>
    </source>
</reference>
<feature type="compositionally biased region" description="Polar residues" evidence="1">
    <location>
        <begin position="413"/>
        <end position="426"/>
    </location>
</feature>
<feature type="compositionally biased region" description="Polar residues" evidence="1">
    <location>
        <begin position="673"/>
        <end position="733"/>
    </location>
</feature>
<keyword evidence="3" id="KW-1185">Reference proteome</keyword>
<feature type="region of interest" description="Disordered" evidence="1">
    <location>
        <begin position="1485"/>
        <end position="1738"/>
    </location>
</feature>
<feature type="compositionally biased region" description="Polar residues" evidence="1">
    <location>
        <begin position="579"/>
        <end position="611"/>
    </location>
</feature>
<feature type="compositionally biased region" description="Polar residues" evidence="1">
    <location>
        <begin position="388"/>
        <end position="400"/>
    </location>
</feature>
<feature type="compositionally biased region" description="Low complexity" evidence="1">
    <location>
        <begin position="1298"/>
        <end position="1312"/>
    </location>
</feature>
<feature type="compositionally biased region" description="Polar residues" evidence="1">
    <location>
        <begin position="1096"/>
        <end position="1156"/>
    </location>
</feature>
<feature type="region of interest" description="Disordered" evidence="1">
    <location>
        <begin position="58"/>
        <end position="133"/>
    </location>
</feature>
<feature type="region of interest" description="Disordered" evidence="1">
    <location>
        <begin position="2263"/>
        <end position="2283"/>
    </location>
</feature>
<evidence type="ECO:0000313" key="2">
    <source>
        <dbReference type="EMBL" id="KAK0131476.1"/>
    </source>
</evidence>
<feature type="compositionally biased region" description="Polar residues" evidence="1">
    <location>
        <begin position="2089"/>
        <end position="2102"/>
    </location>
</feature>
<feature type="compositionally biased region" description="Low complexity" evidence="1">
    <location>
        <begin position="1752"/>
        <end position="1772"/>
    </location>
</feature>
<feature type="region of interest" description="Disordered" evidence="1">
    <location>
        <begin position="1"/>
        <end position="41"/>
    </location>
</feature>
<name>A0AA47NM49_MERPO</name>
<feature type="compositionally biased region" description="Low complexity" evidence="1">
    <location>
        <begin position="2162"/>
        <end position="2179"/>
    </location>
</feature>
<feature type="compositionally biased region" description="Low complexity" evidence="1">
    <location>
        <begin position="1085"/>
        <end position="1095"/>
    </location>
</feature>
<feature type="compositionally biased region" description="Polar residues" evidence="1">
    <location>
        <begin position="836"/>
        <end position="849"/>
    </location>
</feature>
<feature type="compositionally biased region" description="Low complexity" evidence="1">
    <location>
        <begin position="317"/>
        <end position="327"/>
    </location>
</feature>
<feature type="compositionally biased region" description="Polar residues" evidence="1">
    <location>
        <begin position="256"/>
        <end position="316"/>
    </location>
</feature>
<feature type="compositionally biased region" description="Low complexity" evidence="1">
    <location>
        <begin position="899"/>
        <end position="926"/>
    </location>
</feature>
<gene>
    <name evidence="2" type="ORF">N1851_033830</name>
</gene>
<feature type="compositionally biased region" description="Low complexity" evidence="1">
    <location>
        <begin position="1506"/>
        <end position="1518"/>
    </location>
</feature>
<feature type="compositionally biased region" description="Low complexity" evidence="1">
    <location>
        <begin position="62"/>
        <end position="75"/>
    </location>
</feature>
<feature type="compositionally biased region" description="Low complexity" evidence="1">
    <location>
        <begin position="1171"/>
        <end position="1186"/>
    </location>
</feature>
<feature type="compositionally biased region" description="Low complexity" evidence="1">
    <location>
        <begin position="2128"/>
        <end position="2142"/>
    </location>
</feature>
<feature type="compositionally biased region" description="Polar residues" evidence="1">
    <location>
        <begin position="873"/>
        <end position="897"/>
    </location>
</feature>
<feature type="compositionally biased region" description="Polar residues" evidence="1">
    <location>
        <begin position="1682"/>
        <end position="1695"/>
    </location>
</feature>
<feature type="compositionally biased region" description="Low complexity" evidence="1">
    <location>
        <begin position="476"/>
        <end position="499"/>
    </location>
</feature>
<feature type="compositionally biased region" description="Polar residues" evidence="1">
    <location>
        <begin position="1259"/>
        <end position="1270"/>
    </location>
</feature>
<feature type="compositionally biased region" description="Low complexity" evidence="1">
    <location>
        <begin position="2024"/>
        <end position="2044"/>
    </location>
</feature>
<feature type="compositionally biased region" description="Polar residues" evidence="1">
    <location>
        <begin position="1041"/>
        <end position="1052"/>
    </location>
</feature>
<organism evidence="2 3">
    <name type="scientific">Merluccius polli</name>
    <name type="common">Benguela hake</name>
    <name type="synonym">Merluccius cadenati</name>
    <dbReference type="NCBI Taxonomy" id="89951"/>
    <lineage>
        <taxon>Eukaryota</taxon>
        <taxon>Metazoa</taxon>
        <taxon>Chordata</taxon>
        <taxon>Craniata</taxon>
        <taxon>Vertebrata</taxon>
        <taxon>Euteleostomi</taxon>
        <taxon>Actinopterygii</taxon>
        <taxon>Neopterygii</taxon>
        <taxon>Teleostei</taxon>
        <taxon>Neoteleostei</taxon>
        <taxon>Acanthomorphata</taxon>
        <taxon>Zeiogadaria</taxon>
        <taxon>Gadariae</taxon>
        <taxon>Gadiformes</taxon>
        <taxon>Gadoidei</taxon>
        <taxon>Merlucciidae</taxon>
        <taxon>Merluccius</taxon>
    </lineage>
</organism>
<feature type="compositionally biased region" description="Low complexity" evidence="1">
    <location>
        <begin position="1999"/>
        <end position="2016"/>
    </location>
</feature>
<feature type="compositionally biased region" description="Polar residues" evidence="1">
    <location>
        <begin position="618"/>
        <end position="630"/>
    </location>
</feature>